<reference evidence="2 3" key="1">
    <citation type="submission" date="2017-12" db="EMBL/GenBank/DDBJ databases">
        <title>Genome sequence of the mycotoxigenic crop pathogen Fusarium proliferatum, strain ITEM 2341 from Date Palm.</title>
        <authorList>
            <person name="Almiman B.F."/>
            <person name="Shittu T.A."/>
            <person name="Muthumeenakshi S."/>
            <person name="Baroncelli R."/>
            <person name="Sreenivasaprasada S."/>
        </authorList>
    </citation>
    <scope>NUCLEOTIDE SEQUENCE [LARGE SCALE GENOMIC DNA]</scope>
    <source>
        <strain evidence="2 3">ITEM 2341</strain>
    </source>
</reference>
<evidence type="ECO:0000313" key="3">
    <source>
        <dbReference type="Proteomes" id="UP000251714"/>
    </source>
</evidence>
<dbReference type="AlphaFoldDB" id="A0A365N018"/>
<feature type="compositionally biased region" description="Low complexity" evidence="1">
    <location>
        <begin position="55"/>
        <end position="66"/>
    </location>
</feature>
<dbReference type="EMBL" id="PKMI01000028">
    <property type="protein sequence ID" value="RBA14147.1"/>
    <property type="molecule type" value="Genomic_DNA"/>
</dbReference>
<gene>
    <name evidence="2" type="ORF">FPRO05_02939</name>
</gene>
<feature type="region of interest" description="Disordered" evidence="1">
    <location>
        <begin position="19"/>
        <end position="121"/>
    </location>
</feature>
<organism evidence="2 3">
    <name type="scientific">Gibberella intermedia</name>
    <name type="common">Bulb rot disease fungus</name>
    <name type="synonym">Fusarium proliferatum</name>
    <dbReference type="NCBI Taxonomy" id="948311"/>
    <lineage>
        <taxon>Eukaryota</taxon>
        <taxon>Fungi</taxon>
        <taxon>Dikarya</taxon>
        <taxon>Ascomycota</taxon>
        <taxon>Pezizomycotina</taxon>
        <taxon>Sordariomycetes</taxon>
        <taxon>Hypocreomycetidae</taxon>
        <taxon>Hypocreales</taxon>
        <taxon>Nectriaceae</taxon>
        <taxon>Fusarium</taxon>
        <taxon>Fusarium fujikuroi species complex</taxon>
    </lineage>
</organism>
<evidence type="ECO:0000256" key="1">
    <source>
        <dbReference type="SAM" id="MobiDB-lite"/>
    </source>
</evidence>
<evidence type="ECO:0000313" key="2">
    <source>
        <dbReference type="EMBL" id="RBA14147.1"/>
    </source>
</evidence>
<accession>A0A365N018</accession>
<comment type="caution">
    <text evidence="2">The sequence shown here is derived from an EMBL/GenBank/DDBJ whole genome shotgun (WGS) entry which is preliminary data.</text>
</comment>
<feature type="compositionally biased region" description="Basic and acidic residues" evidence="1">
    <location>
        <begin position="71"/>
        <end position="83"/>
    </location>
</feature>
<dbReference type="Proteomes" id="UP000251714">
    <property type="component" value="Unassembled WGS sequence"/>
</dbReference>
<name>A0A365N018_GIBIN</name>
<proteinExistence type="predicted"/>
<protein>
    <submittedName>
        <fullName evidence="2">Uncharacterized protein</fullName>
    </submittedName>
</protein>
<sequence length="290" mass="33970">MSSRTYPAWFHRVRSLVQDRKARGQAFRYNDDELPTRPQDYDEDLSERPNDSGDSDQSSILSDISGNASSEKARYYAMKEQRNERKKQLRDRRTGQGSNQSDDEWSEETEVQKELEIEEEEIRPIKEALTEAQQSPEENSAPLKKLGGRLFRLWSTDHVKYCTFETAPKRYIEFYDPKEFRGFKTYPDGKIDGHIYMVSDDMCEIDNFTPPKNPSLNFVRLDGNGVCHCFEVQFFDNHHLTLKMPKDLVFHRQAISPPSEAPEVFTYYGICEKYSDKLYRAKQRKEAQGK</sequence>